<name>A0A564YYF7_HYMDI</name>
<evidence type="ECO:0000313" key="1">
    <source>
        <dbReference type="EMBL" id="VUZ52049.1"/>
    </source>
</evidence>
<proteinExistence type="predicted"/>
<protein>
    <submittedName>
        <fullName evidence="1">Uncharacterized protein</fullName>
    </submittedName>
</protein>
<gene>
    <name evidence="1" type="ORF">WMSIL1_LOCUS10563</name>
</gene>
<keyword evidence="2" id="KW-1185">Reference proteome</keyword>
<sequence>MIPTADKLSVALTNDRDSTFPILQRELMKEDVSDHLPDIEFHFNLTNPRECGQNATIYRLPNHQFVIVNHHFIQILMNNKEFSSPRSIHDNDLISFGYQIYYLTQSGDLQTKIKYLNFKVHICLKKYIKVFPPYPYPIADKELASEVINIHRYTIKMTWINKSQANLLYGRNVDPPCIQLLKLKENRRKDGIFNLNLNPRKNKYLQFLVIHPSINIRNRIVTLMRNSFRTLAKSMQDNAQEVIVEYTFMCATVFSYNRYKLYNVSFGKVRPNYIWEESNQVLQYILLFVNLEDTFEVWFKNIATSITPYQTLIIAILHTNEDDNFSAINEFLKRIGGYKKSILYKMASQWRIWSVKVHDICTLDLQEMHIWFADIYRGYY</sequence>
<dbReference type="Proteomes" id="UP000321570">
    <property type="component" value="Unassembled WGS sequence"/>
</dbReference>
<reference evidence="1 2" key="1">
    <citation type="submission" date="2019-07" db="EMBL/GenBank/DDBJ databases">
        <authorList>
            <person name="Jastrzebski P J."/>
            <person name="Paukszto L."/>
            <person name="Jastrzebski P J."/>
        </authorList>
    </citation>
    <scope>NUCLEOTIDE SEQUENCE [LARGE SCALE GENOMIC DNA]</scope>
    <source>
        <strain evidence="1 2">WMS-il1</strain>
    </source>
</reference>
<organism evidence="1 2">
    <name type="scientific">Hymenolepis diminuta</name>
    <name type="common">Rat tapeworm</name>
    <dbReference type="NCBI Taxonomy" id="6216"/>
    <lineage>
        <taxon>Eukaryota</taxon>
        <taxon>Metazoa</taxon>
        <taxon>Spiralia</taxon>
        <taxon>Lophotrochozoa</taxon>
        <taxon>Platyhelminthes</taxon>
        <taxon>Cestoda</taxon>
        <taxon>Eucestoda</taxon>
        <taxon>Cyclophyllidea</taxon>
        <taxon>Hymenolepididae</taxon>
        <taxon>Hymenolepis</taxon>
    </lineage>
</organism>
<accession>A0A564YYF7</accession>
<evidence type="ECO:0000313" key="2">
    <source>
        <dbReference type="Proteomes" id="UP000321570"/>
    </source>
</evidence>
<dbReference type="EMBL" id="CABIJS010000455">
    <property type="protein sequence ID" value="VUZ52049.1"/>
    <property type="molecule type" value="Genomic_DNA"/>
</dbReference>
<dbReference type="AlphaFoldDB" id="A0A564YYF7"/>